<evidence type="ECO:0000313" key="2">
    <source>
        <dbReference type="Proteomes" id="UP000269396"/>
    </source>
</evidence>
<evidence type="ECO:0000313" key="1">
    <source>
        <dbReference type="EMBL" id="VDP86083.1"/>
    </source>
</evidence>
<dbReference type="Proteomes" id="UP000269396">
    <property type="component" value="Unassembled WGS sequence"/>
</dbReference>
<sequence length="80" mass="9202">MILEKIIQNIKWRSDACKSEVSSSSSTAPGAVWQVINPYLLPDKLKIIVDWVKDGFGYDQDTLRQTFDGRYTLVEFEDEC</sequence>
<dbReference type="AlphaFoldDB" id="A0A183Q5R5"/>
<accession>A0A183Q5R5</accession>
<dbReference type="STRING" id="31246.A0A183Q5R5"/>
<reference evidence="1 2" key="1">
    <citation type="submission" date="2018-11" db="EMBL/GenBank/DDBJ databases">
        <authorList>
            <consortium name="Pathogen Informatics"/>
        </authorList>
    </citation>
    <scope>NUCLEOTIDE SEQUENCE [LARGE SCALE GENOMIC DNA]</scope>
    <source>
        <strain>Denwood</strain>
        <strain evidence="2">Zambia</strain>
    </source>
</reference>
<dbReference type="EMBL" id="UZAL01049185">
    <property type="protein sequence ID" value="VDP86083.1"/>
    <property type="molecule type" value="Genomic_DNA"/>
</dbReference>
<name>A0A183Q5R5_9TREM</name>
<keyword evidence="2" id="KW-1185">Reference proteome</keyword>
<proteinExistence type="predicted"/>
<protein>
    <submittedName>
        <fullName evidence="1">Uncharacterized protein</fullName>
    </submittedName>
</protein>
<organism evidence="1 2">
    <name type="scientific">Schistosoma mattheei</name>
    <dbReference type="NCBI Taxonomy" id="31246"/>
    <lineage>
        <taxon>Eukaryota</taxon>
        <taxon>Metazoa</taxon>
        <taxon>Spiralia</taxon>
        <taxon>Lophotrochozoa</taxon>
        <taxon>Platyhelminthes</taxon>
        <taxon>Trematoda</taxon>
        <taxon>Digenea</taxon>
        <taxon>Strigeidida</taxon>
        <taxon>Schistosomatoidea</taxon>
        <taxon>Schistosomatidae</taxon>
        <taxon>Schistosoma</taxon>
    </lineage>
</organism>
<gene>
    <name evidence="1" type="ORF">SMTD_LOCUS21951</name>
</gene>